<feature type="transmembrane region" description="Helical" evidence="7">
    <location>
        <begin position="199"/>
        <end position="224"/>
    </location>
</feature>
<dbReference type="InterPro" id="IPR035906">
    <property type="entry name" value="MetI-like_sf"/>
</dbReference>
<evidence type="ECO:0000259" key="8">
    <source>
        <dbReference type="PROSITE" id="PS50928"/>
    </source>
</evidence>
<keyword evidence="6 7" id="KW-0472">Membrane</keyword>
<dbReference type="GO" id="GO:0055085">
    <property type="term" value="P:transmembrane transport"/>
    <property type="evidence" value="ECO:0007669"/>
    <property type="project" value="InterPro"/>
</dbReference>
<gene>
    <name evidence="9" type="ORF">ETSY2_00820</name>
</gene>
<dbReference type="PROSITE" id="PS50928">
    <property type="entry name" value="ABC_TM1"/>
    <property type="match status" value="1"/>
</dbReference>
<evidence type="ECO:0000256" key="6">
    <source>
        <dbReference type="ARBA" id="ARBA00023136"/>
    </source>
</evidence>
<organism evidence="9 10">
    <name type="scientific">Candidatus Entotheonella gemina</name>
    <dbReference type="NCBI Taxonomy" id="1429439"/>
    <lineage>
        <taxon>Bacteria</taxon>
        <taxon>Pseudomonadati</taxon>
        <taxon>Nitrospinota/Tectimicrobiota group</taxon>
        <taxon>Candidatus Tectimicrobiota</taxon>
        <taxon>Candidatus Entotheonellia</taxon>
        <taxon>Candidatus Entotheonellales</taxon>
        <taxon>Candidatus Entotheonellaceae</taxon>
        <taxon>Candidatus Entotheonella</taxon>
    </lineage>
</organism>
<feature type="transmembrane region" description="Helical" evidence="7">
    <location>
        <begin position="256"/>
        <end position="279"/>
    </location>
</feature>
<feature type="domain" description="ABC transmembrane type-1" evidence="8">
    <location>
        <begin position="87"/>
        <end position="279"/>
    </location>
</feature>
<dbReference type="GO" id="GO:0005886">
    <property type="term" value="C:plasma membrane"/>
    <property type="evidence" value="ECO:0007669"/>
    <property type="project" value="UniProtKB-SubCell"/>
</dbReference>
<dbReference type="InterPro" id="IPR050901">
    <property type="entry name" value="BP-dep_ABC_trans_perm"/>
</dbReference>
<feature type="transmembrane region" description="Helical" evidence="7">
    <location>
        <begin position="155"/>
        <end position="178"/>
    </location>
</feature>
<dbReference type="CDD" id="cd06261">
    <property type="entry name" value="TM_PBP2"/>
    <property type="match status" value="1"/>
</dbReference>
<feature type="transmembrane region" description="Helical" evidence="7">
    <location>
        <begin position="25"/>
        <end position="47"/>
    </location>
</feature>
<proteinExistence type="inferred from homology"/>
<keyword evidence="4 7" id="KW-0812">Transmembrane</keyword>
<evidence type="ECO:0000256" key="1">
    <source>
        <dbReference type="ARBA" id="ARBA00004651"/>
    </source>
</evidence>
<evidence type="ECO:0000256" key="2">
    <source>
        <dbReference type="ARBA" id="ARBA00022448"/>
    </source>
</evidence>
<dbReference type="PANTHER" id="PTHR32243:SF18">
    <property type="entry name" value="INNER MEMBRANE ABC TRANSPORTER PERMEASE PROTEIN YCJP"/>
    <property type="match status" value="1"/>
</dbReference>
<comment type="caution">
    <text evidence="9">The sequence shown here is derived from an EMBL/GenBank/DDBJ whole genome shotgun (WGS) entry which is preliminary data.</text>
</comment>
<evidence type="ECO:0000256" key="4">
    <source>
        <dbReference type="ARBA" id="ARBA00022692"/>
    </source>
</evidence>
<feature type="transmembrane region" description="Helical" evidence="7">
    <location>
        <begin position="83"/>
        <end position="110"/>
    </location>
</feature>
<evidence type="ECO:0000313" key="10">
    <source>
        <dbReference type="Proteomes" id="UP000019140"/>
    </source>
</evidence>
<evidence type="ECO:0000256" key="7">
    <source>
        <dbReference type="RuleBase" id="RU363032"/>
    </source>
</evidence>
<keyword evidence="5 7" id="KW-1133">Transmembrane helix</keyword>
<reference evidence="9 10" key="1">
    <citation type="journal article" date="2014" name="Nature">
        <title>An environmental bacterial taxon with a large and distinct metabolic repertoire.</title>
        <authorList>
            <person name="Wilson M.C."/>
            <person name="Mori T."/>
            <person name="Ruckert C."/>
            <person name="Uria A.R."/>
            <person name="Helf M.J."/>
            <person name="Takada K."/>
            <person name="Gernert C."/>
            <person name="Steffens U.A."/>
            <person name="Heycke N."/>
            <person name="Schmitt S."/>
            <person name="Rinke C."/>
            <person name="Helfrich E.J."/>
            <person name="Brachmann A.O."/>
            <person name="Gurgui C."/>
            <person name="Wakimoto T."/>
            <person name="Kracht M."/>
            <person name="Crusemann M."/>
            <person name="Hentschel U."/>
            <person name="Abe I."/>
            <person name="Matsunaga S."/>
            <person name="Kalinowski J."/>
            <person name="Takeyama H."/>
            <person name="Piel J."/>
        </authorList>
    </citation>
    <scope>NUCLEOTIDE SEQUENCE [LARGE SCALE GENOMIC DNA]</scope>
    <source>
        <strain evidence="10">TSY2</strain>
    </source>
</reference>
<keyword evidence="10" id="KW-1185">Reference proteome</keyword>
<evidence type="ECO:0000256" key="5">
    <source>
        <dbReference type="ARBA" id="ARBA00022989"/>
    </source>
</evidence>
<dbReference type="SUPFAM" id="SSF161098">
    <property type="entry name" value="MetI-like"/>
    <property type="match status" value="1"/>
</dbReference>
<keyword evidence="2 7" id="KW-0813">Transport</keyword>
<accession>W4MFV8</accession>
<name>W4MFV8_9BACT</name>
<dbReference type="Gene3D" id="1.10.3720.10">
    <property type="entry name" value="MetI-like"/>
    <property type="match status" value="1"/>
</dbReference>
<keyword evidence="3" id="KW-1003">Cell membrane</keyword>
<dbReference type="InterPro" id="IPR000515">
    <property type="entry name" value="MetI-like"/>
</dbReference>
<comment type="similarity">
    <text evidence="7">Belongs to the binding-protein-dependent transport system permease family.</text>
</comment>
<comment type="subcellular location">
    <subcellularLocation>
        <location evidence="1 7">Cell membrane</location>
        <topology evidence="1 7">Multi-pass membrane protein</topology>
    </subcellularLocation>
</comment>
<dbReference type="AlphaFoldDB" id="W4MFV8"/>
<evidence type="ECO:0000256" key="3">
    <source>
        <dbReference type="ARBA" id="ARBA00022475"/>
    </source>
</evidence>
<sequence>MATQTAKPIIQASLLTRLNKRYGTLPYYVIILIYALIAAVPILWMFLTSIRPQEDVYSIPLQYVPSQFLGLEQYFRVFEDRPYFLYTWNSLIISGITTILCLILGTPAGYGLARGGFRAANYVLIGMLGFRLFPPIALLPSFYLVFYKLGLLDQLTALIIANTYFNLPIAIFLLRGFFRDIPVDLEEAARVDGCTRMGAFYRVILKLAAPGIAAASIMIFLFTWNEFVFAITLAGSSPESTVLAVGITHFIGDTLIAWPFISAAGVVTGIPALIFVLFFQKYIISGLVAGSVKE</sequence>
<dbReference type="PANTHER" id="PTHR32243">
    <property type="entry name" value="MALTOSE TRANSPORT SYSTEM PERMEASE-RELATED"/>
    <property type="match status" value="1"/>
</dbReference>
<feature type="transmembrane region" description="Helical" evidence="7">
    <location>
        <begin position="122"/>
        <end position="143"/>
    </location>
</feature>
<evidence type="ECO:0000313" key="9">
    <source>
        <dbReference type="EMBL" id="ETX09214.1"/>
    </source>
</evidence>
<dbReference type="Pfam" id="PF00528">
    <property type="entry name" value="BPD_transp_1"/>
    <property type="match status" value="1"/>
</dbReference>
<dbReference type="HOGENOM" id="CLU_016047_1_2_7"/>
<dbReference type="EMBL" id="AZHX01000028">
    <property type="protein sequence ID" value="ETX09214.1"/>
    <property type="molecule type" value="Genomic_DNA"/>
</dbReference>
<dbReference type="Proteomes" id="UP000019140">
    <property type="component" value="Unassembled WGS sequence"/>
</dbReference>
<protein>
    <recommendedName>
        <fullName evidence="8">ABC transmembrane type-1 domain-containing protein</fullName>
    </recommendedName>
</protein>